<dbReference type="GO" id="GO:0008017">
    <property type="term" value="F:microtubule binding"/>
    <property type="evidence" value="ECO:0007669"/>
    <property type="project" value="InterPro"/>
</dbReference>
<accession>A0A3M6V5W7</accession>
<dbReference type="PRINTS" id="PR00380">
    <property type="entry name" value="KINESINHEAVY"/>
</dbReference>
<proteinExistence type="inferred from homology"/>
<comment type="subcellular location">
    <subcellularLocation>
        <location evidence="1">Cytoplasm</location>
        <location evidence="1">Cytoskeleton</location>
    </subcellularLocation>
</comment>
<dbReference type="SMART" id="SM00129">
    <property type="entry name" value="KISc"/>
    <property type="match status" value="1"/>
</dbReference>
<evidence type="ECO:0000256" key="2">
    <source>
        <dbReference type="ARBA" id="ARBA00022490"/>
    </source>
</evidence>
<evidence type="ECO:0000256" key="8">
    <source>
        <dbReference type="ARBA" id="ARBA00023212"/>
    </source>
</evidence>
<dbReference type="FunFam" id="3.40.850.10:FF:000029">
    <property type="entry name" value="Kinesin-like protein KIF17"/>
    <property type="match status" value="1"/>
</dbReference>
<dbReference type="InterPro" id="IPR001752">
    <property type="entry name" value="Kinesin_motor_dom"/>
</dbReference>
<dbReference type="AlphaFoldDB" id="A0A3M6V5W7"/>
<dbReference type="GO" id="GO:0007018">
    <property type="term" value="P:microtubule-based movement"/>
    <property type="evidence" value="ECO:0007669"/>
    <property type="project" value="InterPro"/>
</dbReference>
<sequence>MEPGERIGLARKNCSNSSVIKKIPTPPALWRIMSESVKVIVRCRPLNEKEREMKTRLVVETNASLQQCSIKRPWDNSKSSKIFTFDGVYGISSSTEMIYSEIVRPIVNGVLDGYNGTVFAYGQTSCGKTFTMEGIESPSAQKGIIPRCCEHILSVTRQRSFDELPKYLLRVSYLEIYNEEIRDLLVKECRYKPEIKEHPDKGIYVKGLSSITVDSYEDMQEIFESGGKHRSVGATALNSDSSRSHSIFTVDLESCLRSHPRETEVYRTGKLNLVDLAGSERQSKSGCTGERFKESTKINLSLSVLGNVISALVDGKCKYVPYRDSKLTRLLQDSLGGNSKTLMVACISPGENNYEETLSTLRYAKRAKDIRNKPKINEDPKDTIIKRYHDEIQQLKKIIAKEIPVPKQLVTELKETTEETISKTSTYYRTLAQQSENHLSQSSVKDYQMRLFETQKLHIKACEETTTLKRELDELRAQLQIQRKRYEYEARRSMLEEHKTALMLLRERRIADGCSASDIRNLARVKNQSETHYTSFSLSEITSSRGLSQEITTRELTISPAHTDLDYSNFNFENLTDVTSETERASEPEGKSSPEVPAMISVSTSTDDLRDLETDVDSTDEDQPKREWDARENSLCREEAEGRSRSVSPYTAEKKRYAGVEPSNSEVIYPLDEEGPVSVGLCCLCPEISFFGERFQLYQHRRLEEVLRKKQKLP</sequence>
<feature type="compositionally biased region" description="Basic and acidic residues" evidence="11">
    <location>
        <begin position="581"/>
        <end position="592"/>
    </location>
</feature>
<evidence type="ECO:0000256" key="1">
    <source>
        <dbReference type="ARBA" id="ARBA00004245"/>
    </source>
</evidence>
<comment type="similarity">
    <text evidence="9 10">Belongs to the TRAFAC class myosin-kinesin ATPase superfamily. Kinesin family.</text>
</comment>
<evidence type="ECO:0000256" key="4">
    <source>
        <dbReference type="ARBA" id="ARBA00022741"/>
    </source>
</evidence>
<dbReference type="PANTHER" id="PTHR47969:SF21">
    <property type="entry name" value="KINESIN-LIKE PROTEIN"/>
    <property type="match status" value="1"/>
</dbReference>
<dbReference type="InterPro" id="IPR036961">
    <property type="entry name" value="Kinesin_motor_dom_sf"/>
</dbReference>
<dbReference type="PROSITE" id="PS00411">
    <property type="entry name" value="KINESIN_MOTOR_1"/>
    <property type="match status" value="1"/>
</dbReference>
<dbReference type="PROSITE" id="PS50067">
    <property type="entry name" value="KINESIN_MOTOR_2"/>
    <property type="match status" value="1"/>
</dbReference>
<dbReference type="GO" id="GO:0005874">
    <property type="term" value="C:microtubule"/>
    <property type="evidence" value="ECO:0007669"/>
    <property type="project" value="UniProtKB-KW"/>
</dbReference>
<dbReference type="OrthoDB" id="3176171at2759"/>
<dbReference type="InterPro" id="IPR027640">
    <property type="entry name" value="Kinesin-like_fam"/>
</dbReference>
<dbReference type="InterPro" id="IPR027417">
    <property type="entry name" value="P-loop_NTPase"/>
</dbReference>
<evidence type="ECO:0000313" key="13">
    <source>
        <dbReference type="EMBL" id="RMX61270.1"/>
    </source>
</evidence>
<dbReference type="InterPro" id="IPR019821">
    <property type="entry name" value="Kinesin_motor_CS"/>
</dbReference>
<feature type="binding site" evidence="9">
    <location>
        <begin position="122"/>
        <end position="129"/>
    </location>
    <ligand>
        <name>ATP</name>
        <dbReference type="ChEBI" id="CHEBI:30616"/>
    </ligand>
</feature>
<evidence type="ECO:0000256" key="10">
    <source>
        <dbReference type="RuleBase" id="RU000394"/>
    </source>
</evidence>
<keyword evidence="6" id="KW-0175">Coiled coil</keyword>
<evidence type="ECO:0000256" key="5">
    <source>
        <dbReference type="ARBA" id="ARBA00022840"/>
    </source>
</evidence>
<dbReference type="GO" id="GO:0003777">
    <property type="term" value="F:microtubule motor activity"/>
    <property type="evidence" value="ECO:0007669"/>
    <property type="project" value="InterPro"/>
</dbReference>
<evidence type="ECO:0000256" key="11">
    <source>
        <dbReference type="SAM" id="MobiDB-lite"/>
    </source>
</evidence>
<dbReference type="EMBL" id="RCHS01000065">
    <property type="protein sequence ID" value="RMX61270.1"/>
    <property type="molecule type" value="Genomic_DNA"/>
</dbReference>
<evidence type="ECO:0000256" key="3">
    <source>
        <dbReference type="ARBA" id="ARBA00022701"/>
    </source>
</evidence>
<organism evidence="13 14">
    <name type="scientific">Pocillopora damicornis</name>
    <name type="common">Cauliflower coral</name>
    <name type="synonym">Millepora damicornis</name>
    <dbReference type="NCBI Taxonomy" id="46731"/>
    <lineage>
        <taxon>Eukaryota</taxon>
        <taxon>Metazoa</taxon>
        <taxon>Cnidaria</taxon>
        <taxon>Anthozoa</taxon>
        <taxon>Hexacorallia</taxon>
        <taxon>Scleractinia</taxon>
        <taxon>Astrocoeniina</taxon>
        <taxon>Pocilloporidae</taxon>
        <taxon>Pocillopora</taxon>
    </lineage>
</organism>
<gene>
    <name evidence="13" type="ORF">pdam_00007399</name>
</gene>
<evidence type="ECO:0000256" key="9">
    <source>
        <dbReference type="PROSITE-ProRule" id="PRU00283"/>
    </source>
</evidence>
<dbReference type="Pfam" id="PF00225">
    <property type="entry name" value="Kinesin"/>
    <property type="match status" value="1"/>
</dbReference>
<feature type="domain" description="Kinesin motor" evidence="12">
    <location>
        <begin position="36"/>
        <end position="370"/>
    </location>
</feature>
<dbReference type="SUPFAM" id="SSF52540">
    <property type="entry name" value="P-loop containing nucleoside triphosphate hydrolases"/>
    <property type="match status" value="1"/>
</dbReference>
<evidence type="ECO:0000259" key="12">
    <source>
        <dbReference type="PROSITE" id="PS50067"/>
    </source>
</evidence>
<keyword evidence="7 9" id="KW-0505">Motor protein</keyword>
<feature type="region of interest" description="Disordered" evidence="11">
    <location>
        <begin position="578"/>
        <end position="651"/>
    </location>
</feature>
<evidence type="ECO:0000313" key="14">
    <source>
        <dbReference type="Proteomes" id="UP000275408"/>
    </source>
</evidence>
<dbReference type="PANTHER" id="PTHR47969">
    <property type="entry name" value="CHROMOSOME-ASSOCIATED KINESIN KIF4A-RELATED"/>
    <property type="match status" value="1"/>
</dbReference>
<keyword evidence="2" id="KW-0963">Cytoplasm</keyword>
<dbReference type="STRING" id="46731.A0A3M6V5W7"/>
<keyword evidence="5 9" id="KW-0067">ATP-binding</keyword>
<keyword evidence="3 10" id="KW-0493">Microtubule</keyword>
<evidence type="ECO:0000256" key="6">
    <source>
        <dbReference type="ARBA" id="ARBA00023054"/>
    </source>
</evidence>
<feature type="compositionally biased region" description="Basic and acidic residues" evidence="11">
    <location>
        <begin position="622"/>
        <end position="644"/>
    </location>
</feature>
<dbReference type="GO" id="GO:0005524">
    <property type="term" value="F:ATP binding"/>
    <property type="evidence" value="ECO:0007669"/>
    <property type="project" value="UniProtKB-UniRule"/>
</dbReference>
<evidence type="ECO:0000256" key="7">
    <source>
        <dbReference type="ARBA" id="ARBA00023175"/>
    </source>
</evidence>
<comment type="caution">
    <text evidence="13">The sequence shown here is derived from an EMBL/GenBank/DDBJ whole genome shotgun (WGS) entry which is preliminary data.</text>
</comment>
<name>A0A3M6V5W7_POCDA</name>
<keyword evidence="14" id="KW-1185">Reference proteome</keyword>
<keyword evidence="4 9" id="KW-0547">Nucleotide-binding</keyword>
<reference evidence="13 14" key="1">
    <citation type="journal article" date="2018" name="Sci. Rep.">
        <title>Comparative analysis of the Pocillopora damicornis genome highlights role of immune system in coral evolution.</title>
        <authorList>
            <person name="Cunning R."/>
            <person name="Bay R.A."/>
            <person name="Gillette P."/>
            <person name="Baker A.C."/>
            <person name="Traylor-Knowles N."/>
        </authorList>
    </citation>
    <scope>NUCLEOTIDE SEQUENCE [LARGE SCALE GENOMIC DNA]</scope>
    <source>
        <strain evidence="13">RSMAS</strain>
        <tissue evidence="13">Whole animal</tissue>
    </source>
</reference>
<dbReference type="Proteomes" id="UP000275408">
    <property type="component" value="Unassembled WGS sequence"/>
</dbReference>
<keyword evidence="8" id="KW-0206">Cytoskeleton</keyword>
<protein>
    <recommendedName>
        <fullName evidence="10">Kinesin-like protein</fullName>
    </recommendedName>
</protein>
<dbReference type="Gene3D" id="3.40.850.10">
    <property type="entry name" value="Kinesin motor domain"/>
    <property type="match status" value="1"/>
</dbReference>